<organism evidence="11 12">
    <name type="scientific">Povalibacter uvarum</name>
    <dbReference type="NCBI Taxonomy" id="732238"/>
    <lineage>
        <taxon>Bacteria</taxon>
        <taxon>Pseudomonadati</taxon>
        <taxon>Pseudomonadota</taxon>
        <taxon>Gammaproteobacteria</taxon>
        <taxon>Steroidobacterales</taxon>
        <taxon>Steroidobacteraceae</taxon>
        <taxon>Povalibacter</taxon>
    </lineage>
</organism>
<feature type="transmembrane region" description="Helical" evidence="10">
    <location>
        <begin position="348"/>
        <end position="372"/>
    </location>
</feature>
<keyword evidence="12" id="KW-1185">Reference proteome</keyword>
<evidence type="ECO:0000256" key="7">
    <source>
        <dbReference type="ARBA" id="ARBA00023065"/>
    </source>
</evidence>
<accession>A0A841HU44</accession>
<feature type="transmembrane region" description="Helical" evidence="10">
    <location>
        <begin position="39"/>
        <end position="65"/>
    </location>
</feature>
<reference evidence="11 12" key="1">
    <citation type="submission" date="2020-08" db="EMBL/GenBank/DDBJ databases">
        <title>Genomic Encyclopedia of Type Strains, Phase IV (KMG-IV): sequencing the most valuable type-strain genomes for metagenomic binning, comparative biology and taxonomic classification.</title>
        <authorList>
            <person name="Goeker M."/>
        </authorList>
    </citation>
    <scope>NUCLEOTIDE SEQUENCE [LARGE SCALE GENOMIC DNA]</scope>
    <source>
        <strain evidence="11 12">DSM 26723</strain>
    </source>
</reference>
<gene>
    <name evidence="11" type="ORF">HNQ60_004398</name>
</gene>
<feature type="transmembrane region" description="Helical" evidence="10">
    <location>
        <begin position="85"/>
        <end position="105"/>
    </location>
</feature>
<keyword evidence="6 10" id="KW-1133">Transmembrane helix</keyword>
<keyword evidence="5 10" id="KW-0812">Transmembrane</keyword>
<keyword evidence="7" id="KW-0406">Ion transport</keyword>
<feature type="transmembrane region" description="Helical" evidence="10">
    <location>
        <begin position="440"/>
        <end position="463"/>
    </location>
</feature>
<evidence type="ECO:0000313" key="11">
    <source>
        <dbReference type="EMBL" id="MBB6095508.1"/>
    </source>
</evidence>
<sequence>MSAPSPSTSADAHPGFWRIVAQALKGQQYDYTSESLNRAVLLLAVPMVLEMIMESLFAIVDVFWVSRLGRDAVAVVGLTESVMTLIYAVGIGISIAATAIVARRIGEKDPERAAQAAGQIVLLGVAVASGLGIVLGYFAPDILRLMGASENIVTMGTDFARIMLGCNATVFLIFLINAVFRGAGDAVLAMRTLWLANALNIVLGPFFIFGWGPFPELGVTGAAVATNIGRGVGVLYQLWHLAGHQSRVRVRLPHLRPQFDVLKGILTTAGSGIAQLLISTTSWVGLFKILATFGSAALAGYTIAMRIVIFALMPAWGLANAGATLVGQNLGARKPERAEAAVAISMRYNVMFLAFVGVLFVAFSGPLVRLFTTDAEVIEHGTRALWIVSLAFPLYAAGMCFQAAFNGAGDTWTPTRLNFFCFWLGQIPLAWVLAEVLGFGPMGVFIAVPTAFSVLALWSLVLFRRGRWKLKHL</sequence>
<feature type="transmembrane region" description="Helical" evidence="10">
    <location>
        <begin position="260"/>
        <end position="278"/>
    </location>
</feature>
<evidence type="ECO:0000256" key="5">
    <source>
        <dbReference type="ARBA" id="ARBA00022692"/>
    </source>
</evidence>
<feature type="transmembrane region" description="Helical" evidence="10">
    <location>
        <begin position="159"/>
        <end position="180"/>
    </location>
</feature>
<proteinExistence type="predicted"/>
<dbReference type="PIRSF" id="PIRSF006603">
    <property type="entry name" value="DinF"/>
    <property type="match status" value="1"/>
</dbReference>
<feature type="transmembrane region" description="Helical" evidence="10">
    <location>
        <begin position="192"/>
        <end position="211"/>
    </location>
</feature>
<dbReference type="AlphaFoldDB" id="A0A841HU44"/>
<feature type="transmembrane region" description="Helical" evidence="10">
    <location>
        <begin position="384"/>
        <end position="405"/>
    </location>
</feature>
<dbReference type="Proteomes" id="UP000588068">
    <property type="component" value="Unassembled WGS sequence"/>
</dbReference>
<dbReference type="GO" id="GO:0005886">
    <property type="term" value="C:plasma membrane"/>
    <property type="evidence" value="ECO:0007669"/>
    <property type="project" value="UniProtKB-SubCell"/>
</dbReference>
<dbReference type="CDD" id="cd13139">
    <property type="entry name" value="MATE_like_14"/>
    <property type="match status" value="1"/>
</dbReference>
<comment type="subcellular location">
    <subcellularLocation>
        <location evidence="1">Cell inner membrane</location>
        <topology evidence="1">Multi-pass membrane protein</topology>
    </subcellularLocation>
</comment>
<evidence type="ECO:0000256" key="1">
    <source>
        <dbReference type="ARBA" id="ARBA00004429"/>
    </source>
</evidence>
<dbReference type="PANTHER" id="PTHR43298:SF2">
    <property type="entry name" value="FMN_FAD EXPORTER YEEO-RELATED"/>
    <property type="match status" value="1"/>
</dbReference>
<keyword evidence="8 10" id="KW-0472">Membrane</keyword>
<evidence type="ECO:0000256" key="4">
    <source>
        <dbReference type="ARBA" id="ARBA00022475"/>
    </source>
</evidence>
<evidence type="ECO:0000256" key="6">
    <source>
        <dbReference type="ARBA" id="ARBA00022989"/>
    </source>
</evidence>
<dbReference type="GO" id="GO:0006811">
    <property type="term" value="P:monoatomic ion transport"/>
    <property type="evidence" value="ECO:0007669"/>
    <property type="project" value="UniProtKB-KW"/>
</dbReference>
<dbReference type="GO" id="GO:0015297">
    <property type="term" value="F:antiporter activity"/>
    <property type="evidence" value="ECO:0007669"/>
    <property type="project" value="UniProtKB-KW"/>
</dbReference>
<comment type="caution">
    <text evidence="11">The sequence shown here is derived from an EMBL/GenBank/DDBJ whole genome shotgun (WGS) entry which is preliminary data.</text>
</comment>
<evidence type="ECO:0000256" key="2">
    <source>
        <dbReference type="ARBA" id="ARBA00022448"/>
    </source>
</evidence>
<feature type="transmembrane region" description="Helical" evidence="10">
    <location>
        <begin position="117"/>
        <end position="139"/>
    </location>
</feature>
<evidence type="ECO:0000256" key="10">
    <source>
        <dbReference type="SAM" id="Phobius"/>
    </source>
</evidence>
<dbReference type="RefSeq" id="WP_184334867.1">
    <property type="nucleotide sequence ID" value="NZ_JACHHZ010000005.1"/>
</dbReference>
<evidence type="ECO:0000256" key="3">
    <source>
        <dbReference type="ARBA" id="ARBA00022449"/>
    </source>
</evidence>
<keyword evidence="2" id="KW-0813">Transport</keyword>
<dbReference type="PANTHER" id="PTHR43298">
    <property type="entry name" value="MULTIDRUG RESISTANCE PROTEIN NORM-RELATED"/>
    <property type="match status" value="1"/>
</dbReference>
<feature type="transmembrane region" description="Helical" evidence="10">
    <location>
        <begin position="298"/>
        <end position="327"/>
    </location>
</feature>
<dbReference type="InterPro" id="IPR002528">
    <property type="entry name" value="MATE_fam"/>
</dbReference>
<evidence type="ECO:0000256" key="8">
    <source>
        <dbReference type="ARBA" id="ARBA00023136"/>
    </source>
</evidence>
<dbReference type="NCBIfam" id="TIGR00797">
    <property type="entry name" value="matE"/>
    <property type="match status" value="1"/>
</dbReference>
<dbReference type="GO" id="GO:0042910">
    <property type="term" value="F:xenobiotic transmembrane transporter activity"/>
    <property type="evidence" value="ECO:0007669"/>
    <property type="project" value="InterPro"/>
</dbReference>
<evidence type="ECO:0000313" key="12">
    <source>
        <dbReference type="Proteomes" id="UP000588068"/>
    </source>
</evidence>
<dbReference type="Pfam" id="PF01554">
    <property type="entry name" value="MatE"/>
    <property type="match status" value="2"/>
</dbReference>
<name>A0A841HU44_9GAMM</name>
<protein>
    <recommendedName>
        <fullName evidence="9">Multidrug-efflux transporter</fullName>
    </recommendedName>
</protein>
<evidence type="ECO:0000256" key="9">
    <source>
        <dbReference type="ARBA" id="ARBA00031636"/>
    </source>
</evidence>
<dbReference type="InterPro" id="IPR048279">
    <property type="entry name" value="MdtK-like"/>
</dbReference>
<keyword evidence="3" id="KW-0050">Antiport</keyword>
<dbReference type="InterPro" id="IPR050222">
    <property type="entry name" value="MATE_MdtK"/>
</dbReference>
<keyword evidence="4" id="KW-1003">Cell membrane</keyword>
<dbReference type="EMBL" id="JACHHZ010000005">
    <property type="protein sequence ID" value="MBB6095508.1"/>
    <property type="molecule type" value="Genomic_DNA"/>
</dbReference>